<dbReference type="Gene3D" id="1.25.40.10">
    <property type="entry name" value="Tetratricopeptide repeat domain"/>
    <property type="match status" value="2"/>
</dbReference>
<protein>
    <submittedName>
        <fullName evidence="3">Tetratricopeptide (TPR) repeat protein</fullName>
    </submittedName>
</protein>
<dbReference type="SMART" id="SM00028">
    <property type="entry name" value="TPR"/>
    <property type="match status" value="12"/>
</dbReference>
<dbReference type="PANTHER" id="PTHR12558:SF13">
    <property type="entry name" value="CELL DIVISION CYCLE PROTEIN 27 HOMOLOG"/>
    <property type="match status" value="1"/>
</dbReference>
<evidence type="ECO:0000313" key="4">
    <source>
        <dbReference type="Proteomes" id="UP000525298"/>
    </source>
</evidence>
<dbReference type="InterPro" id="IPR019734">
    <property type="entry name" value="TPR_rpt"/>
</dbReference>
<keyword evidence="1" id="KW-0802">TPR repeat</keyword>
<evidence type="ECO:0000256" key="2">
    <source>
        <dbReference type="SAM" id="MobiDB-lite"/>
    </source>
</evidence>
<dbReference type="SUPFAM" id="SSF48452">
    <property type="entry name" value="TPR-like"/>
    <property type="match status" value="1"/>
</dbReference>
<feature type="repeat" description="TPR" evidence="1">
    <location>
        <begin position="180"/>
        <end position="213"/>
    </location>
</feature>
<dbReference type="Pfam" id="PF14559">
    <property type="entry name" value="TPR_19"/>
    <property type="match status" value="3"/>
</dbReference>
<dbReference type="PROSITE" id="PS50293">
    <property type="entry name" value="TPR_REGION"/>
    <property type="match status" value="1"/>
</dbReference>
<reference evidence="3 4" key="1">
    <citation type="submission" date="2020-07" db="EMBL/GenBank/DDBJ databases">
        <title>Genomic Encyclopedia of Type Strains, Phase IV (KMG-IV): sequencing the most valuable type-strain genomes for metagenomic binning, comparative biology and taxonomic classification.</title>
        <authorList>
            <person name="Goeker M."/>
        </authorList>
    </citation>
    <scope>NUCLEOTIDE SEQUENCE [LARGE SCALE GENOMIC DNA]</scope>
    <source>
        <strain evidence="3 4">DSM 17721</strain>
    </source>
</reference>
<dbReference type="RefSeq" id="WP_181551405.1">
    <property type="nucleotide sequence ID" value="NZ_JACDUS010000005.1"/>
</dbReference>
<sequence length="572" mass="63988">MVIAAVLTAGCTGRDHHPGPSVPAAQPPSDITLPAAGQQRPVSHYYDFLRAQLAARSGRLEEAVAFMKEAVDKVPDQVVVKKELAMLYIKQGRKDKALEMIQEALGQDPDNTESLIVAGSLWQSAGELDAARQAYEKVVENAPERENIALILARLYLQQEQFNRAAELMTDFVERFPGNYMGFYYLGKACKELGRLGDAADAYQRSLSIEPDLMEPRAALIDIYRHQGRDAKAVYQYQAILERDPRNAAAALELGVFYKKQGRTDKARAIWEDLAGRAGPDSDVIKAVTGMLGRQQYDDAIIALSGVLEHDRQNSALHYLAGAALYLSEKTGPAMDHFQQVASDSDFYIDAMIHQAIIYNRESKTGQAVRLLEAAMEKSDSFGKAALIPYLSAFYQEQEHYRQAESLLQQGLSINPGSTELLYELGVLYEKMGDVDAAIEKMKQVIEKDPENADALNYLGYTYADQNIHLDEAESLIRRALEQEPESGHILDSMGWVHYRQGDYQKARKYLEKAVEKIGDDPILFEHLGDVYRKTDQPGRALEYYKKALENGSDHADIVKEKMDALRQEVSP</sequence>
<dbReference type="AlphaFoldDB" id="A0A7W0HKY9"/>
<evidence type="ECO:0000256" key="1">
    <source>
        <dbReference type="PROSITE-ProRule" id="PRU00339"/>
    </source>
</evidence>
<dbReference type="Proteomes" id="UP000525298">
    <property type="component" value="Unassembled WGS sequence"/>
</dbReference>
<feature type="repeat" description="TPR" evidence="1">
    <location>
        <begin position="488"/>
        <end position="521"/>
    </location>
</feature>
<dbReference type="PROSITE" id="PS50005">
    <property type="entry name" value="TPR"/>
    <property type="match status" value="6"/>
</dbReference>
<evidence type="ECO:0000313" key="3">
    <source>
        <dbReference type="EMBL" id="MBA2881747.1"/>
    </source>
</evidence>
<feature type="repeat" description="TPR" evidence="1">
    <location>
        <begin position="78"/>
        <end position="111"/>
    </location>
</feature>
<name>A0A7W0HKY9_9BACT</name>
<dbReference type="Pfam" id="PF13432">
    <property type="entry name" value="TPR_16"/>
    <property type="match status" value="2"/>
</dbReference>
<organism evidence="3 4">
    <name type="scientific">Desulfosalsimonas propionicica</name>
    <dbReference type="NCBI Taxonomy" id="332175"/>
    <lineage>
        <taxon>Bacteria</taxon>
        <taxon>Pseudomonadati</taxon>
        <taxon>Thermodesulfobacteriota</taxon>
        <taxon>Desulfobacteria</taxon>
        <taxon>Desulfobacterales</taxon>
        <taxon>Desulfosalsimonadaceae</taxon>
        <taxon>Desulfosalsimonas</taxon>
    </lineage>
</organism>
<accession>A0A7W0HKY9</accession>
<feature type="repeat" description="TPR" evidence="1">
    <location>
        <begin position="112"/>
        <end position="145"/>
    </location>
</feature>
<dbReference type="PANTHER" id="PTHR12558">
    <property type="entry name" value="CELL DIVISION CYCLE 16,23,27"/>
    <property type="match status" value="1"/>
</dbReference>
<dbReference type="SUPFAM" id="SSF81901">
    <property type="entry name" value="HCP-like"/>
    <property type="match status" value="1"/>
</dbReference>
<dbReference type="InterPro" id="IPR011990">
    <property type="entry name" value="TPR-like_helical_dom_sf"/>
</dbReference>
<proteinExistence type="predicted"/>
<feature type="region of interest" description="Disordered" evidence="2">
    <location>
        <begin position="12"/>
        <end position="35"/>
    </location>
</feature>
<feature type="repeat" description="TPR" evidence="1">
    <location>
        <begin position="419"/>
        <end position="452"/>
    </location>
</feature>
<keyword evidence="4" id="KW-1185">Reference proteome</keyword>
<gene>
    <name evidence="3" type="ORF">HNR65_002078</name>
</gene>
<feature type="repeat" description="TPR" evidence="1">
    <location>
        <begin position="522"/>
        <end position="555"/>
    </location>
</feature>
<dbReference type="EMBL" id="JACDUS010000005">
    <property type="protein sequence ID" value="MBA2881747.1"/>
    <property type="molecule type" value="Genomic_DNA"/>
</dbReference>
<comment type="caution">
    <text evidence="3">The sequence shown here is derived from an EMBL/GenBank/DDBJ whole genome shotgun (WGS) entry which is preliminary data.</text>
</comment>